<dbReference type="InterPro" id="IPR046544">
    <property type="entry name" value="GH146_SB_dom"/>
</dbReference>
<dbReference type="EMBL" id="QSUL01000002">
    <property type="protein sequence ID" value="RGN39269.1"/>
    <property type="molecule type" value="Genomic_DNA"/>
</dbReference>
<comment type="caution">
    <text evidence="2">The sequence shown here is derived from an EMBL/GenBank/DDBJ whole genome shotgun (WGS) entry which is preliminary data.</text>
</comment>
<dbReference type="AlphaFoldDB" id="A0A3E5BPF5"/>
<organism evidence="2 3">
    <name type="scientific">Bacteroides oleiciplenus</name>
    <dbReference type="NCBI Taxonomy" id="626931"/>
    <lineage>
        <taxon>Bacteria</taxon>
        <taxon>Pseudomonadati</taxon>
        <taxon>Bacteroidota</taxon>
        <taxon>Bacteroidia</taxon>
        <taxon>Bacteroidales</taxon>
        <taxon>Bacteroidaceae</taxon>
        <taxon>Bacteroides</taxon>
    </lineage>
</organism>
<evidence type="ECO:0000259" key="1">
    <source>
        <dbReference type="Pfam" id="PF20620"/>
    </source>
</evidence>
<gene>
    <name evidence="2" type="ORF">DXB65_02730</name>
</gene>
<sequence length="89" mass="10168">MKVIDNTPLQLVSTYCGSDGESCSFDIYVDGRLLKTITLKAQRSEELYDMKIDIPLEYTSEKDKVSVSFQSHKEKMIGRIFGVRIVKTE</sequence>
<dbReference type="Pfam" id="PF20620">
    <property type="entry name" value="DUF6805"/>
    <property type="match status" value="1"/>
</dbReference>
<accession>A0A3E5BPF5</accession>
<protein>
    <recommendedName>
        <fullName evidence="1">Glycoside hydrolase GH146 substrate-binding domain-containing protein</fullName>
    </recommendedName>
</protein>
<evidence type="ECO:0000313" key="3">
    <source>
        <dbReference type="Proteomes" id="UP000260983"/>
    </source>
</evidence>
<evidence type="ECO:0000313" key="2">
    <source>
        <dbReference type="EMBL" id="RGN39269.1"/>
    </source>
</evidence>
<name>A0A3E5BPF5_9BACE</name>
<proteinExistence type="predicted"/>
<dbReference type="Proteomes" id="UP000260983">
    <property type="component" value="Unassembled WGS sequence"/>
</dbReference>
<reference evidence="2 3" key="1">
    <citation type="submission" date="2018-08" db="EMBL/GenBank/DDBJ databases">
        <title>A genome reference for cultivated species of the human gut microbiota.</title>
        <authorList>
            <person name="Zou Y."/>
            <person name="Xue W."/>
            <person name="Luo G."/>
        </authorList>
    </citation>
    <scope>NUCLEOTIDE SEQUENCE [LARGE SCALE GENOMIC DNA]</scope>
    <source>
        <strain evidence="2 3">OM05-15BH</strain>
    </source>
</reference>
<feature type="domain" description="Glycoside hydrolase GH146 substrate-binding" evidence="1">
    <location>
        <begin position="10"/>
        <end position="85"/>
    </location>
</feature>